<keyword evidence="1" id="KW-0732">Signal</keyword>
<dbReference type="Proteomes" id="UP000282299">
    <property type="component" value="Unassembled WGS sequence"/>
</dbReference>
<reference evidence="5 6" key="4">
    <citation type="submission" date="2018-12" db="EMBL/GenBank/DDBJ databases">
        <authorList>
            <consortium name="Pathogen Informatics"/>
        </authorList>
    </citation>
    <scope>NUCLEOTIDE SEQUENCE [LARGE SCALE GENOMIC DNA]</scope>
    <source>
        <strain evidence="5 6">NCTC11075</strain>
    </source>
</reference>
<gene>
    <name evidence="2" type="ORF">BN1086_01895</name>
    <name evidence="4" type="ORF">EGS84_17795</name>
    <name evidence="3" type="ORF">I5687_13250</name>
    <name evidence="5" type="ORF">NCTC11075_05423</name>
</gene>
<evidence type="ECO:0000313" key="6">
    <source>
        <dbReference type="Proteomes" id="UP000270272"/>
    </source>
</evidence>
<dbReference type="AlphaFoldDB" id="A0A078LF74"/>
<dbReference type="EMBL" id="LR134204">
    <property type="protein sequence ID" value="VEB94500.1"/>
    <property type="molecule type" value="Genomic_DNA"/>
</dbReference>
<accession>A0A078LF74</accession>
<dbReference type="RefSeq" id="WP_047457582.1">
    <property type="nucleotide sequence ID" value="NZ_ABTEQQ020000001.1"/>
</dbReference>
<evidence type="ECO:0000313" key="3">
    <source>
        <dbReference type="EMBL" id="MBJ9868915.1"/>
    </source>
</evidence>
<feature type="signal peptide" evidence="1">
    <location>
        <begin position="1"/>
        <end position="26"/>
    </location>
</feature>
<organism evidence="2">
    <name type="scientific">Citrobacter koseri</name>
    <name type="common">Citrobacter diversus</name>
    <dbReference type="NCBI Taxonomy" id="545"/>
    <lineage>
        <taxon>Bacteria</taxon>
        <taxon>Pseudomonadati</taxon>
        <taxon>Pseudomonadota</taxon>
        <taxon>Gammaproteobacteria</taxon>
        <taxon>Enterobacterales</taxon>
        <taxon>Enterobacteriaceae</taxon>
        <taxon>Citrobacter</taxon>
    </lineage>
</organism>
<evidence type="ECO:0000313" key="5">
    <source>
        <dbReference type="EMBL" id="VEB94500.1"/>
    </source>
</evidence>
<evidence type="ECO:0000313" key="7">
    <source>
        <dbReference type="Proteomes" id="UP000282299"/>
    </source>
</evidence>
<evidence type="ECO:0000313" key="4">
    <source>
        <dbReference type="EMBL" id="RSC18659.1"/>
    </source>
</evidence>
<dbReference type="EMBL" id="JADVNV010000004">
    <property type="protein sequence ID" value="MBJ9868915.1"/>
    <property type="molecule type" value="Genomic_DNA"/>
</dbReference>
<protein>
    <submittedName>
        <fullName evidence="5">Fimbrial protein FimI</fullName>
    </submittedName>
    <submittedName>
        <fullName evidence="3">Type 1 fimbrial protein</fullName>
    </submittedName>
</protein>
<dbReference type="PATRIC" id="fig|545.11.peg.376"/>
<evidence type="ECO:0000313" key="2">
    <source>
        <dbReference type="EMBL" id="CDZ83766.1"/>
    </source>
</evidence>
<dbReference type="EMBL" id="LK931336">
    <property type="protein sequence ID" value="CDZ83766.1"/>
    <property type="molecule type" value="Genomic_DNA"/>
</dbReference>
<reference evidence="2" key="1">
    <citation type="submission" date="2014-06" db="EMBL/GenBank/DDBJ databases">
        <authorList>
            <person name="Urmite Genomes Urmite Genomes"/>
        </authorList>
    </citation>
    <scope>NUCLEOTIDE SEQUENCE</scope>
</reference>
<feature type="chain" id="PRO_5014502321" evidence="1">
    <location>
        <begin position="27"/>
        <end position="107"/>
    </location>
</feature>
<sequence>MFALCSKNILGAGLGVCILFSSSVTAQQITTGGVIHFRGQIVEPPCEVSARQQNIDMTCVNNGQMKTNRFTLQQVTTAPQSLRQIASVRVNYLDPQQRLAIMSIEYQ</sequence>
<dbReference type="EMBL" id="RKIT01000002">
    <property type="protein sequence ID" value="RSC18659.1"/>
    <property type="molecule type" value="Genomic_DNA"/>
</dbReference>
<evidence type="ECO:0000256" key="1">
    <source>
        <dbReference type="SAM" id="SignalP"/>
    </source>
</evidence>
<dbReference type="Proteomes" id="UP000270272">
    <property type="component" value="Chromosome"/>
</dbReference>
<reference evidence="7" key="2">
    <citation type="submission" date="2018-10" db="EMBL/GenBank/DDBJ databases">
        <title>FDA dAtabase for Regulatory Grade micrObial Sequences (FDA-ARGOS): Supporting development and validation of Infectious Disease Dx tests.</title>
        <authorList>
            <person name="Goldberg B."/>
            <person name="Campos J."/>
            <person name="Tallon L."/>
            <person name="Sadzewicz L."/>
            <person name="Zhao X."/>
            <person name="Vavikolanu K."/>
            <person name="Mehta A."/>
            <person name="Aluvathingal J."/>
            <person name="Nadendla S."/>
            <person name="Geyer C."/>
            <person name="Nandy P."/>
            <person name="Yan Y."/>
            <person name="Sichtig H."/>
        </authorList>
    </citation>
    <scope>NUCLEOTIDE SEQUENCE [LARGE SCALE GENOMIC DNA]</scope>
    <source>
        <strain evidence="7">FDAARGOS_526</strain>
    </source>
</reference>
<reference evidence="4" key="3">
    <citation type="submission" date="2018-10" db="EMBL/GenBank/DDBJ databases">
        <title>FDA dAtabase for Regulatory Grade micrObial Sequences (FDA-ARGOS): Supporting development and validation of Infectious Disease Dx tests.</title>
        <authorList>
            <person name="Campos J."/>
            <person name="Goldberg B."/>
            <person name="Tallon L.J."/>
            <person name="Sadzewicz L."/>
            <person name="Zhao X."/>
            <person name="Vavikolanu K."/>
            <person name="Mehta A."/>
            <person name="Aluvathingal J."/>
            <person name="Nadendla S."/>
            <person name="Geyer C."/>
            <person name="Nandy P."/>
            <person name="Yan Y."/>
            <person name="Sichtig H."/>
        </authorList>
    </citation>
    <scope>NUCLEOTIDE SEQUENCE</scope>
    <source>
        <strain evidence="4">FDAARGOS_526</strain>
    </source>
</reference>
<dbReference type="Proteomes" id="UP000807555">
    <property type="component" value="Unassembled WGS sequence"/>
</dbReference>
<reference evidence="3" key="5">
    <citation type="submission" date="2020-11" db="EMBL/GenBank/DDBJ databases">
        <title>Enhanced detection system for hospital associated transmission using whole genome sequencing surveillance.</title>
        <authorList>
            <person name="Harrison L.H."/>
            <person name="Van Tyne D."/>
            <person name="Marsh J.W."/>
            <person name="Griffith M.P."/>
            <person name="Snyder D.J."/>
            <person name="Cooper V.S."/>
            <person name="Mustapha M."/>
        </authorList>
    </citation>
    <scope>NUCLEOTIDE SEQUENCE</scope>
    <source>
        <strain evidence="3">CB00014</strain>
    </source>
</reference>
<proteinExistence type="predicted"/>
<name>A0A078LF74_CITKO</name>